<name>A0A9D4QJ34_RHISA</name>
<evidence type="ECO:0000256" key="1">
    <source>
        <dbReference type="SAM" id="MobiDB-lite"/>
    </source>
</evidence>
<dbReference type="EMBL" id="JABSTV010001245">
    <property type="protein sequence ID" value="KAH7981705.1"/>
    <property type="molecule type" value="Genomic_DNA"/>
</dbReference>
<sequence length="342" mass="37789">MDWRSFKKKRKTAQRFGARKPKPPIVKKKFSPATSASSDDGVRHDEDSQPSTSTHGASSASIDETVDMPLEQCFVPSEETSPRFVSAEASRKRAVAVQESLRAVSATERKMSLMDQGDESVIETEDEDEFFLVQRAALNGLLGSALCPQCKEPGLKMKHGTKHGLAVKMVLTCTACGADAKNAWSSPRMESSKSFEVNIRAMQAIKTIGKGSAALSDFWIHTTNFAHQVLIAGADTGLQKLKVNHSHPISTTWDDTLLLPCCPCTSDFRTHSYLSVSLKTRRCVTHGSALFVETAGRLRMRTFFARSILKLVASIGRAKLQGFDRAAFPQFFQRFPRICRNQ</sequence>
<evidence type="ECO:0000313" key="3">
    <source>
        <dbReference type="EMBL" id="KAH7981705.1"/>
    </source>
</evidence>
<feature type="region of interest" description="Disordered" evidence="1">
    <location>
        <begin position="1"/>
        <end position="63"/>
    </location>
</feature>
<evidence type="ECO:0000259" key="2">
    <source>
        <dbReference type="Pfam" id="PF20700"/>
    </source>
</evidence>
<reference evidence="3" key="2">
    <citation type="submission" date="2021-09" db="EMBL/GenBank/DDBJ databases">
        <authorList>
            <person name="Jia N."/>
            <person name="Wang J."/>
            <person name="Shi W."/>
            <person name="Du L."/>
            <person name="Sun Y."/>
            <person name="Zhan W."/>
            <person name="Jiang J."/>
            <person name="Wang Q."/>
            <person name="Zhang B."/>
            <person name="Ji P."/>
            <person name="Sakyi L.B."/>
            <person name="Cui X."/>
            <person name="Yuan T."/>
            <person name="Jiang B."/>
            <person name="Yang W."/>
            <person name="Lam T.T.-Y."/>
            <person name="Chang Q."/>
            <person name="Ding S."/>
            <person name="Wang X."/>
            <person name="Zhu J."/>
            <person name="Ruan X."/>
            <person name="Zhao L."/>
            <person name="Wei J."/>
            <person name="Que T."/>
            <person name="Du C."/>
            <person name="Cheng J."/>
            <person name="Dai P."/>
            <person name="Han X."/>
            <person name="Huang E."/>
            <person name="Gao Y."/>
            <person name="Liu J."/>
            <person name="Shao H."/>
            <person name="Ye R."/>
            <person name="Li L."/>
            <person name="Wei W."/>
            <person name="Wang X."/>
            <person name="Wang C."/>
            <person name="Huo Q."/>
            <person name="Li W."/>
            <person name="Guo W."/>
            <person name="Chen H."/>
            <person name="Chen S."/>
            <person name="Zhou L."/>
            <person name="Zhou L."/>
            <person name="Ni X."/>
            <person name="Tian J."/>
            <person name="Zhou Y."/>
            <person name="Sheng Y."/>
            <person name="Liu T."/>
            <person name="Pan Y."/>
            <person name="Xia L."/>
            <person name="Li J."/>
            <person name="Zhao F."/>
            <person name="Cao W."/>
        </authorList>
    </citation>
    <scope>NUCLEOTIDE SEQUENCE</scope>
    <source>
        <strain evidence="3">Rsan-2018</strain>
        <tissue evidence="3">Larvae</tissue>
    </source>
</reference>
<gene>
    <name evidence="3" type="ORF">HPB52_000730</name>
</gene>
<dbReference type="InterPro" id="IPR049012">
    <property type="entry name" value="Mutator_transp_dom"/>
</dbReference>
<feature type="compositionally biased region" description="Polar residues" evidence="1">
    <location>
        <begin position="49"/>
        <end position="62"/>
    </location>
</feature>
<evidence type="ECO:0000313" key="4">
    <source>
        <dbReference type="Proteomes" id="UP000821837"/>
    </source>
</evidence>
<comment type="caution">
    <text evidence="3">The sequence shown here is derived from an EMBL/GenBank/DDBJ whole genome shotgun (WGS) entry which is preliminary data.</text>
</comment>
<feature type="domain" description="Mutator-like transposase" evidence="2">
    <location>
        <begin position="148"/>
        <end position="218"/>
    </location>
</feature>
<protein>
    <recommendedName>
        <fullName evidence="2">Mutator-like transposase domain-containing protein</fullName>
    </recommendedName>
</protein>
<organism evidence="3 4">
    <name type="scientific">Rhipicephalus sanguineus</name>
    <name type="common">Brown dog tick</name>
    <name type="synonym">Ixodes sanguineus</name>
    <dbReference type="NCBI Taxonomy" id="34632"/>
    <lineage>
        <taxon>Eukaryota</taxon>
        <taxon>Metazoa</taxon>
        <taxon>Ecdysozoa</taxon>
        <taxon>Arthropoda</taxon>
        <taxon>Chelicerata</taxon>
        <taxon>Arachnida</taxon>
        <taxon>Acari</taxon>
        <taxon>Parasitiformes</taxon>
        <taxon>Ixodida</taxon>
        <taxon>Ixodoidea</taxon>
        <taxon>Ixodidae</taxon>
        <taxon>Rhipicephalinae</taxon>
        <taxon>Rhipicephalus</taxon>
        <taxon>Rhipicephalus</taxon>
    </lineage>
</organism>
<proteinExistence type="predicted"/>
<dbReference type="Proteomes" id="UP000821837">
    <property type="component" value="Chromosome 1"/>
</dbReference>
<dbReference type="AlphaFoldDB" id="A0A9D4QJ34"/>
<dbReference type="Pfam" id="PF20700">
    <property type="entry name" value="Mutator"/>
    <property type="match status" value="1"/>
</dbReference>
<accession>A0A9D4QJ34</accession>
<keyword evidence="4" id="KW-1185">Reference proteome</keyword>
<feature type="compositionally biased region" description="Basic residues" evidence="1">
    <location>
        <begin position="1"/>
        <end position="30"/>
    </location>
</feature>
<reference evidence="3" key="1">
    <citation type="journal article" date="2020" name="Cell">
        <title>Large-Scale Comparative Analyses of Tick Genomes Elucidate Their Genetic Diversity and Vector Capacities.</title>
        <authorList>
            <consortium name="Tick Genome and Microbiome Consortium (TIGMIC)"/>
            <person name="Jia N."/>
            <person name="Wang J."/>
            <person name="Shi W."/>
            <person name="Du L."/>
            <person name="Sun Y."/>
            <person name="Zhan W."/>
            <person name="Jiang J.F."/>
            <person name="Wang Q."/>
            <person name="Zhang B."/>
            <person name="Ji P."/>
            <person name="Bell-Sakyi L."/>
            <person name="Cui X.M."/>
            <person name="Yuan T.T."/>
            <person name="Jiang B.G."/>
            <person name="Yang W.F."/>
            <person name="Lam T.T."/>
            <person name="Chang Q.C."/>
            <person name="Ding S.J."/>
            <person name="Wang X.J."/>
            <person name="Zhu J.G."/>
            <person name="Ruan X.D."/>
            <person name="Zhao L."/>
            <person name="Wei J.T."/>
            <person name="Ye R.Z."/>
            <person name="Que T.C."/>
            <person name="Du C.H."/>
            <person name="Zhou Y.H."/>
            <person name="Cheng J.X."/>
            <person name="Dai P.F."/>
            <person name="Guo W.B."/>
            <person name="Han X.H."/>
            <person name="Huang E.J."/>
            <person name="Li L.F."/>
            <person name="Wei W."/>
            <person name="Gao Y.C."/>
            <person name="Liu J.Z."/>
            <person name="Shao H.Z."/>
            <person name="Wang X."/>
            <person name="Wang C.C."/>
            <person name="Yang T.C."/>
            <person name="Huo Q.B."/>
            <person name="Li W."/>
            <person name="Chen H.Y."/>
            <person name="Chen S.E."/>
            <person name="Zhou L.G."/>
            <person name="Ni X.B."/>
            <person name="Tian J.H."/>
            <person name="Sheng Y."/>
            <person name="Liu T."/>
            <person name="Pan Y.S."/>
            <person name="Xia L.Y."/>
            <person name="Li J."/>
            <person name="Zhao F."/>
            <person name="Cao W.C."/>
        </authorList>
    </citation>
    <scope>NUCLEOTIDE SEQUENCE</scope>
    <source>
        <strain evidence="3">Rsan-2018</strain>
    </source>
</reference>